<organism evidence="3 4">
    <name type="scientific">Sesamum angolense</name>
    <dbReference type="NCBI Taxonomy" id="2727404"/>
    <lineage>
        <taxon>Eukaryota</taxon>
        <taxon>Viridiplantae</taxon>
        <taxon>Streptophyta</taxon>
        <taxon>Embryophyta</taxon>
        <taxon>Tracheophyta</taxon>
        <taxon>Spermatophyta</taxon>
        <taxon>Magnoliopsida</taxon>
        <taxon>eudicotyledons</taxon>
        <taxon>Gunneridae</taxon>
        <taxon>Pentapetalae</taxon>
        <taxon>asterids</taxon>
        <taxon>lamiids</taxon>
        <taxon>Lamiales</taxon>
        <taxon>Pedaliaceae</taxon>
        <taxon>Sesamum</taxon>
    </lineage>
</organism>
<name>A0AAE2BRV8_9LAMI</name>
<reference evidence="3" key="1">
    <citation type="submission" date="2020-06" db="EMBL/GenBank/DDBJ databases">
        <authorList>
            <person name="Li T."/>
            <person name="Hu X."/>
            <person name="Zhang T."/>
            <person name="Song X."/>
            <person name="Zhang H."/>
            <person name="Dai N."/>
            <person name="Sheng W."/>
            <person name="Hou X."/>
            <person name="Wei L."/>
        </authorList>
    </citation>
    <scope>NUCLEOTIDE SEQUENCE</scope>
    <source>
        <strain evidence="3">K16</strain>
        <tissue evidence="3">Leaf</tissue>
    </source>
</reference>
<dbReference type="PANTHER" id="PTHR46444">
    <property type="entry name" value="DCD (DEVELOPMENT AND CELL DEATH) DOMAIN PROTEIN-RELATED"/>
    <property type="match status" value="1"/>
</dbReference>
<protein>
    <submittedName>
        <fullName evidence="3">B2 protein</fullName>
    </submittedName>
</protein>
<evidence type="ECO:0000313" key="3">
    <source>
        <dbReference type="EMBL" id="KAK4395494.1"/>
    </source>
</evidence>
<comment type="caution">
    <text evidence="3">The sequence shown here is derived from an EMBL/GenBank/DDBJ whole genome shotgun (WGS) entry which is preliminary data.</text>
</comment>
<feature type="region of interest" description="Disordered" evidence="1">
    <location>
        <begin position="202"/>
        <end position="232"/>
    </location>
</feature>
<dbReference type="PANTHER" id="PTHR46444:SF19">
    <property type="entry name" value="OS02G0745600 PROTEIN"/>
    <property type="match status" value="1"/>
</dbReference>
<dbReference type="EMBL" id="JACGWL010000009">
    <property type="protein sequence ID" value="KAK4395494.1"/>
    <property type="molecule type" value="Genomic_DNA"/>
</dbReference>
<feature type="region of interest" description="Disordered" evidence="1">
    <location>
        <begin position="1"/>
        <end position="71"/>
    </location>
</feature>
<reference evidence="3" key="2">
    <citation type="journal article" date="2024" name="Plant">
        <title>Genomic evolution and insights into agronomic trait innovations of Sesamum species.</title>
        <authorList>
            <person name="Miao H."/>
            <person name="Wang L."/>
            <person name="Qu L."/>
            <person name="Liu H."/>
            <person name="Sun Y."/>
            <person name="Le M."/>
            <person name="Wang Q."/>
            <person name="Wei S."/>
            <person name="Zheng Y."/>
            <person name="Lin W."/>
            <person name="Duan Y."/>
            <person name="Cao H."/>
            <person name="Xiong S."/>
            <person name="Wang X."/>
            <person name="Wei L."/>
            <person name="Li C."/>
            <person name="Ma Q."/>
            <person name="Ju M."/>
            <person name="Zhao R."/>
            <person name="Li G."/>
            <person name="Mu C."/>
            <person name="Tian Q."/>
            <person name="Mei H."/>
            <person name="Zhang T."/>
            <person name="Gao T."/>
            <person name="Zhang H."/>
        </authorList>
    </citation>
    <scope>NUCLEOTIDE SEQUENCE</scope>
    <source>
        <strain evidence="3">K16</strain>
    </source>
</reference>
<dbReference type="AlphaFoldDB" id="A0AAE2BRV8"/>
<evidence type="ECO:0000256" key="1">
    <source>
        <dbReference type="SAM" id="MobiDB-lite"/>
    </source>
</evidence>
<proteinExistence type="predicted"/>
<evidence type="ECO:0000259" key="2">
    <source>
        <dbReference type="PROSITE" id="PS51222"/>
    </source>
</evidence>
<dbReference type="InterPro" id="IPR013989">
    <property type="entry name" value="Dev_and_cell_death_domain"/>
</dbReference>
<keyword evidence="4" id="KW-1185">Reference proteome</keyword>
<dbReference type="Proteomes" id="UP001289374">
    <property type="component" value="Unassembled WGS sequence"/>
</dbReference>
<accession>A0AAE2BRV8</accession>
<dbReference type="SMART" id="SM00767">
    <property type="entry name" value="DCD"/>
    <property type="match status" value="1"/>
</dbReference>
<dbReference type="PROSITE" id="PS51222">
    <property type="entry name" value="DCD"/>
    <property type="match status" value="1"/>
</dbReference>
<evidence type="ECO:0000313" key="4">
    <source>
        <dbReference type="Proteomes" id="UP001289374"/>
    </source>
</evidence>
<feature type="domain" description="DCD" evidence="2">
    <location>
        <begin position="75"/>
        <end position="201"/>
    </location>
</feature>
<sequence length="509" mass="56890">MAKERDKRFRRKGKKIGPQNTEIKKVHTNVSRAKDIVSAPSAPPTNAVEATPNDPQSKSNVGASQGQEKQGEKAKRVAGFIFMCNPSTKSDCYQYRVFGLPSGKKEVVEEIKPGTKLFLYDFGSKLLYGIYEATSAGKLNLEPAAFNGKFPAQVKFKIFKECIPLPESVLKQVIKENYTGLKFKQELSGKQVKKLLSSFRPLTTSSSRPAPHPLANVPFARPMPPAATENQFQHTGRRLANDGPYLAEMQYGRIPPIPERGPGPQVNILQHGYHRAGAYMDHVNPTLDHRSLPGTNTHHVANPQRPPVTNTVVHGVQEPTYSRYRPVEERAPVQITSLERRFRTAEGRAPHDQVSIVERQYREFPLRREAPYQENIAAYNPNPVAPVQYASSVTQLQPQPQVPASYHHLHLQRGTQYQDRAVAYNSNPAAPTRYTASVSQPELQATYHQLHLPSLYRDNVAAYNSYPPAPAHNIPSVPRQPQALAPRMSQGSAPVSSYYQFAMANRLNR</sequence>
<feature type="compositionally biased region" description="Polar residues" evidence="1">
    <location>
        <begin position="53"/>
        <end position="68"/>
    </location>
</feature>
<dbReference type="Pfam" id="PF10539">
    <property type="entry name" value="Dev_Cell_Death"/>
    <property type="match status" value="1"/>
</dbReference>
<gene>
    <name evidence="3" type="ORF">Sango_1703700</name>
</gene>